<evidence type="ECO:0008006" key="3">
    <source>
        <dbReference type="Google" id="ProtNLM"/>
    </source>
</evidence>
<organism evidence="1 2">
    <name type="scientific">Aerophobetes bacterium</name>
    <dbReference type="NCBI Taxonomy" id="2030807"/>
    <lineage>
        <taxon>Bacteria</taxon>
        <taxon>Candidatus Aerophobota</taxon>
    </lineage>
</organism>
<comment type="caution">
    <text evidence="1">The sequence shown here is derived from an EMBL/GenBank/DDBJ whole genome shotgun (WGS) entry which is preliminary data.</text>
</comment>
<name>A0A2A4X3A3_UNCAE</name>
<dbReference type="SUPFAM" id="SSF54523">
    <property type="entry name" value="Pili subunits"/>
    <property type="match status" value="1"/>
</dbReference>
<accession>A0A2A4X3A3</accession>
<proteinExistence type="predicted"/>
<evidence type="ECO:0000313" key="1">
    <source>
        <dbReference type="EMBL" id="PCI76771.1"/>
    </source>
</evidence>
<dbReference type="AlphaFoldDB" id="A0A2A4X3A3"/>
<dbReference type="PROSITE" id="PS51257">
    <property type="entry name" value="PROKAR_LIPOPROTEIN"/>
    <property type="match status" value="1"/>
</dbReference>
<evidence type="ECO:0000313" key="2">
    <source>
        <dbReference type="Proteomes" id="UP000218775"/>
    </source>
</evidence>
<dbReference type="Proteomes" id="UP000218775">
    <property type="component" value="Unassembled WGS sequence"/>
</dbReference>
<protein>
    <recommendedName>
        <fullName evidence="3">Prepilin-type N-terminal cleavage/methylation domain-containing protein</fullName>
    </recommendedName>
</protein>
<dbReference type="InterPro" id="IPR045584">
    <property type="entry name" value="Pilin-like"/>
</dbReference>
<sequence>MKKRKIGFSLIELIIGFALLSLLLTSLFACLKNQLFFSRKGQVLEHTVSKEVMLHSYLSQMFLDLKNDDTETTLSTYEKDNTNFLHCCFNNGVQKNPDFAGHVDAKIYVDRKEKKLVCSIEHTGEEKPRVKELFSNVQSLSYSFIDPKSFKEEPTWPKESKTLPLAVKLALKIENSKDPLCFYFILVQTPPIYHYEAKT</sequence>
<dbReference type="InterPro" id="IPR009968">
    <property type="entry name" value="DUF1494"/>
</dbReference>
<dbReference type="EMBL" id="NVUK01000024">
    <property type="protein sequence ID" value="PCI76771.1"/>
    <property type="molecule type" value="Genomic_DNA"/>
</dbReference>
<dbReference type="Pfam" id="PF07379">
    <property type="entry name" value="DUF1494"/>
    <property type="match status" value="1"/>
</dbReference>
<reference evidence="2" key="1">
    <citation type="submission" date="2017-08" db="EMBL/GenBank/DDBJ databases">
        <title>A dynamic microbial community with high functional redundancy inhabits the cold, oxic subseafloor aquifer.</title>
        <authorList>
            <person name="Tully B.J."/>
            <person name="Wheat C.G."/>
            <person name="Glazer B.T."/>
            <person name="Huber J.A."/>
        </authorList>
    </citation>
    <scope>NUCLEOTIDE SEQUENCE [LARGE SCALE GENOMIC DNA]</scope>
</reference>
<gene>
    <name evidence="1" type="ORF">COB21_03870</name>
</gene>